<evidence type="ECO:0000313" key="2">
    <source>
        <dbReference type="Proteomes" id="UP000004358"/>
    </source>
</evidence>
<sequence length="214" mass="22873">MFCCECGSKAQGKFCSHCGHPLQADASAPLTEDWEHDVRYEAIVNVAAVRDVIASHAQHAKKGMSAETFLSICDKVIDSPISYAGLAEVVQPMWAKVGVRTGKERAEEIAAPIGRVIARAVCSLAKHGQPILNVQQGDGGCLLTAEFPSSMLAMKGDLRISVVRMEQGAFVGAETDISGQMFDWGKSTNALAQLFADLHSEMGLPASEQKRIAA</sequence>
<proteinExistence type="predicted"/>
<protein>
    <submittedName>
        <fullName evidence="1">Uncharacterized protein</fullName>
    </submittedName>
</protein>
<comment type="caution">
    <text evidence="1">The sequence shown here is derived from an EMBL/GenBank/DDBJ whole genome shotgun (WGS) entry which is preliminary data.</text>
</comment>
<dbReference type="Proteomes" id="UP000004358">
    <property type="component" value="Unassembled WGS sequence"/>
</dbReference>
<gene>
    <name evidence="1" type="ORF">DSM3645_06004</name>
</gene>
<dbReference type="eggNOG" id="ENOG50334MG">
    <property type="taxonomic scope" value="Bacteria"/>
</dbReference>
<organism evidence="1 2">
    <name type="scientific">Blastopirellula marina DSM 3645</name>
    <dbReference type="NCBI Taxonomy" id="314230"/>
    <lineage>
        <taxon>Bacteria</taxon>
        <taxon>Pseudomonadati</taxon>
        <taxon>Planctomycetota</taxon>
        <taxon>Planctomycetia</taxon>
        <taxon>Pirellulales</taxon>
        <taxon>Pirellulaceae</taxon>
        <taxon>Blastopirellula</taxon>
    </lineage>
</organism>
<name>A4A045_9BACT</name>
<accession>A4A045</accession>
<dbReference type="OrthoDB" id="289738at2"/>
<dbReference type="RefSeq" id="WP_002654796.1">
    <property type="nucleotide sequence ID" value="NZ_CH672377.1"/>
</dbReference>
<dbReference type="HOGENOM" id="CLU_1304187_0_0_0"/>
<dbReference type="AlphaFoldDB" id="A4A045"/>
<evidence type="ECO:0000313" key="1">
    <source>
        <dbReference type="EMBL" id="EAQ77831.1"/>
    </source>
</evidence>
<dbReference type="EMBL" id="AANZ01000027">
    <property type="protein sequence ID" value="EAQ77831.1"/>
    <property type="molecule type" value="Genomic_DNA"/>
</dbReference>
<reference evidence="1 2" key="1">
    <citation type="submission" date="2006-02" db="EMBL/GenBank/DDBJ databases">
        <authorList>
            <person name="Amann R."/>
            <person name="Ferriera S."/>
            <person name="Johnson J."/>
            <person name="Kravitz S."/>
            <person name="Halpern A."/>
            <person name="Remington K."/>
            <person name="Beeson K."/>
            <person name="Tran B."/>
            <person name="Rogers Y.-H."/>
            <person name="Friedman R."/>
            <person name="Venter J.C."/>
        </authorList>
    </citation>
    <scope>NUCLEOTIDE SEQUENCE [LARGE SCALE GENOMIC DNA]</scope>
    <source>
        <strain evidence="1 2">DSM 3645</strain>
    </source>
</reference>